<dbReference type="Proteomes" id="UP000229531">
    <property type="component" value="Unassembled WGS sequence"/>
</dbReference>
<dbReference type="AlphaFoldDB" id="A0A2M7LJK1"/>
<dbReference type="EMBL" id="PFJG01000012">
    <property type="protein sequence ID" value="PIX68228.1"/>
    <property type="molecule type" value="Genomic_DNA"/>
</dbReference>
<gene>
    <name evidence="1" type="ORF">COZ41_00750</name>
</gene>
<proteinExistence type="predicted"/>
<protein>
    <submittedName>
        <fullName evidence="1">Uncharacterized protein</fullName>
    </submittedName>
</protein>
<accession>A0A2M7LJK1</accession>
<reference evidence="2" key="1">
    <citation type="submission" date="2017-09" db="EMBL/GenBank/DDBJ databases">
        <title>Depth-based differentiation of microbial function through sediment-hosted aquifers and enrichment of novel symbionts in the deep terrestrial subsurface.</title>
        <authorList>
            <person name="Probst A.J."/>
            <person name="Ladd B."/>
            <person name="Jarett J.K."/>
            <person name="Geller-Mcgrath D.E."/>
            <person name="Sieber C.M.K."/>
            <person name="Emerson J.B."/>
            <person name="Anantharaman K."/>
            <person name="Thomas B.C."/>
            <person name="Malmstrom R."/>
            <person name="Stieglmeier M."/>
            <person name="Klingl A."/>
            <person name="Woyke T."/>
            <person name="Ryan C.M."/>
            <person name="Banfield J.F."/>
        </authorList>
    </citation>
    <scope>NUCLEOTIDE SEQUENCE [LARGE SCALE GENOMIC DNA]</scope>
</reference>
<organism evidence="1 2">
    <name type="scientific">Candidatus Shapirobacteria bacterium CG_4_10_14_3_um_filter_35_13</name>
    <dbReference type="NCBI Taxonomy" id="1974873"/>
    <lineage>
        <taxon>Bacteria</taxon>
        <taxon>Candidatus Shapironibacteriota</taxon>
    </lineage>
</organism>
<evidence type="ECO:0000313" key="1">
    <source>
        <dbReference type="EMBL" id="PIX68228.1"/>
    </source>
</evidence>
<name>A0A2M7LJK1_9BACT</name>
<comment type="caution">
    <text evidence="1">The sequence shown here is derived from an EMBL/GenBank/DDBJ whole genome shotgun (WGS) entry which is preliminary data.</text>
</comment>
<evidence type="ECO:0000313" key="2">
    <source>
        <dbReference type="Proteomes" id="UP000229531"/>
    </source>
</evidence>
<sequence>MSNYTKFSLISQVLNYNIKSLKIFEIGKVNFSVAWYDLWIGFFVDSNKRKVYFCPLPCLLFTITI</sequence>